<dbReference type="HOGENOM" id="CLU_029035_0_0_9"/>
<feature type="transmembrane region" description="Helical" evidence="1">
    <location>
        <begin position="331"/>
        <end position="351"/>
    </location>
</feature>
<dbReference type="Proteomes" id="UP000000774">
    <property type="component" value="Chromosome"/>
</dbReference>
<keyword evidence="1" id="KW-0812">Transmembrane</keyword>
<dbReference type="eggNOG" id="ENOG502ZA17">
    <property type="taxonomic scope" value="Bacteria"/>
</dbReference>
<evidence type="ECO:0000313" key="2">
    <source>
        <dbReference type="EMBL" id="ABJ57371.1"/>
    </source>
</evidence>
<feature type="transmembrane region" description="Helical" evidence="1">
    <location>
        <begin position="93"/>
        <end position="112"/>
    </location>
</feature>
<dbReference type="STRING" id="203123.OEOE_1512"/>
<evidence type="ECO:0008006" key="4">
    <source>
        <dbReference type="Google" id="ProtNLM"/>
    </source>
</evidence>
<feature type="transmembrane region" description="Helical" evidence="1">
    <location>
        <begin position="258"/>
        <end position="281"/>
    </location>
</feature>
<sequence>MIAFSLASSHLLHYDNYSHWELIVKFLFVEGRIPGASDTIITFTSYPLASSLFVYYVADIVGFSSGTLLLGQFFLLFSCMYALFAVIRHRRIILTSALLCLVITVFNIFNIAIRMDNLLVDFLLPMVTLTGISGLISYQKNYWKMIIHGSLFFITLSLIKNSGIFFSLIVWSLLVFYLFRYCKKWKHRLLNILNSLVILGISCLPIILWNKHVKDTFSLSKHEVSVSAYETLFGEKGHAIIELIIHRFIDKSFSFSTLAFQGIIEINLILLISFLVIHFVVKRKNSLLSILVFTDLMIIFYYVGMLMMFLLSMPTQEALNLAGMNRYASSIVILAWGILGISLAREIDLSLFEQNIQKRNYKSFKNVSTKKIYQFSSLSIIFLSTLLALSEANGINYNNLNYSKTDPGLFSKITGDVMTPNNKKYLVVTTSKTNVADFYTAFVGKFYLFSPHVNAMENFVMSFSSFKKLLNQYDYVVILQKYYTFNLMIRRLYHHSVTPGIYKVSTLENKMSKK</sequence>
<dbReference type="AlphaFoldDB" id="Q04DV1"/>
<name>Q04DV1_OENOB</name>
<feature type="transmembrane region" description="Helical" evidence="1">
    <location>
        <begin position="288"/>
        <end position="311"/>
    </location>
</feature>
<keyword evidence="1" id="KW-0472">Membrane</keyword>
<evidence type="ECO:0000313" key="3">
    <source>
        <dbReference type="Proteomes" id="UP000000774"/>
    </source>
</evidence>
<dbReference type="KEGG" id="ooe:OEOE_1512"/>
<evidence type="ECO:0000256" key="1">
    <source>
        <dbReference type="SAM" id="Phobius"/>
    </source>
</evidence>
<organism evidence="2 3">
    <name type="scientific">Oenococcus oeni (strain ATCC BAA-331 / PSU-1)</name>
    <dbReference type="NCBI Taxonomy" id="203123"/>
    <lineage>
        <taxon>Bacteria</taxon>
        <taxon>Bacillati</taxon>
        <taxon>Bacillota</taxon>
        <taxon>Bacilli</taxon>
        <taxon>Lactobacillales</taxon>
        <taxon>Lactobacillaceae</taxon>
        <taxon>Oenococcus</taxon>
    </lineage>
</organism>
<keyword evidence="3" id="KW-1185">Reference proteome</keyword>
<reference evidence="2 3" key="1">
    <citation type="journal article" date="2006" name="Proc. Natl. Acad. Sci. U.S.A.">
        <title>Comparative genomics of the lactic acid bacteria.</title>
        <authorList>
            <person name="Makarova K."/>
            <person name="Slesarev A."/>
            <person name="Wolf Y."/>
            <person name="Sorokin A."/>
            <person name="Mirkin B."/>
            <person name="Koonin E."/>
            <person name="Pavlov A."/>
            <person name="Pavlova N."/>
            <person name="Karamychev V."/>
            <person name="Polouchine N."/>
            <person name="Shakhova V."/>
            <person name="Grigoriev I."/>
            <person name="Lou Y."/>
            <person name="Rohksar D."/>
            <person name="Lucas S."/>
            <person name="Huang K."/>
            <person name="Goodstein D.M."/>
            <person name="Hawkins T."/>
            <person name="Plengvidhya V."/>
            <person name="Welker D."/>
            <person name="Hughes J."/>
            <person name="Goh Y."/>
            <person name="Benson A."/>
            <person name="Baldwin K."/>
            <person name="Lee J.H."/>
            <person name="Diaz-Muniz I."/>
            <person name="Dosti B."/>
            <person name="Smeianov V."/>
            <person name="Wechter W."/>
            <person name="Barabote R."/>
            <person name="Lorca G."/>
            <person name="Altermann E."/>
            <person name="Barrangou R."/>
            <person name="Ganesan B."/>
            <person name="Xie Y."/>
            <person name="Rawsthorne H."/>
            <person name="Tamir D."/>
            <person name="Parker C."/>
            <person name="Breidt F."/>
            <person name="Broadbent J."/>
            <person name="Hutkins R."/>
            <person name="O'Sullivan D."/>
            <person name="Steele J."/>
            <person name="Unlu G."/>
            <person name="Saier M."/>
            <person name="Klaenhammer T."/>
            <person name="Richardson P."/>
            <person name="Kozyavkin S."/>
            <person name="Weimer B."/>
            <person name="Mills D."/>
        </authorList>
    </citation>
    <scope>NUCLEOTIDE SEQUENCE [LARGE SCALE GENOMIC DNA]</scope>
    <source>
        <strain evidence="3">ATCC BAA-331 / PSU-1</strain>
    </source>
</reference>
<protein>
    <recommendedName>
        <fullName evidence="4">Glycosyltransferase RgtA/B/C/D-like domain-containing protein</fullName>
    </recommendedName>
</protein>
<accession>Q04DV1</accession>
<proteinExistence type="predicted"/>
<gene>
    <name evidence="2" type="ordered locus">OEOE_1512</name>
</gene>
<feature type="transmembrane region" description="Helical" evidence="1">
    <location>
        <begin position="118"/>
        <end position="135"/>
    </location>
</feature>
<keyword evidence="1" id="KW-1133">Transmembrane helix</keyword>
<feature type="transmembrane region" description="Helical" evidence="1">
    <location>
        <begin position="53"/>
        <end position="86"/>
    </location>
</feature>
<dbReference type="EMBL" id="CP000411">
    <property type="protein sequence ID" value="ABJ57371.1"/>
    <property type="molecule type" value="Genomic_DNA"/>
</dbReference>
<dbReference type="RefSeq" id="WP_011677742.1">
    <property type="nucleotide sequence ID" value="NC_008528.1"/>
</dbReference>
<feature type="transmembrane region" description="Helical" evidence="1">
    <location>
        <begin position="189"/>
        <end position="209"/>
    </location>
</feature>
<feature type="transmembrane region" description="Helical" evidence="1">
    <location>
        <begin position="372"/>
        <end position="390"/>
    </location>
</feature>